<dbReference type="AlphaFoldDB" id="A0AAV7RLX5"/>
<evidence type="ECO:0000256" key="1">
    <source>
        <dbReference type="SAM" id="MobiDB-lite"/>
    </source>
</evidence>
<name>A0AAV7RLX5_PLEWA</name>
<feature type="compositionally biased region" description="Polar residues" evidence="1">
    <location>
        <begin position="80"/>
        <end position="92"/>
    </location>
</feature>
<sequence length="109" mass="10875">MCCKATGAAEARGTRPDKTTDRPPKAAPRPRPALVGSQRPPPRCSPSGARQPTNSGRALCTAGPAPAKPSSTAPVFRASGSPNFGTSKSTVPGSKPPGRESAKSAAPSG</sequence>
<organism evidence="2 3">
    <name type="scientific">Pleurodeles waltl</name>
    <name type="common">Iberian ribbed newt</name>
    <dbReference type="NCBI Taxonomy" id="8319"/>
    <lineage>
        <taxon>Eukaryota</taxon>
        <taxon>Metazoa</taxon>
        <taxon>Chordata</taxon>
        <taxon>Craniata</taxon>
        <taxon>Vertebrata</taxon>
        <taxon>Euteleostomi</taxon>
        <taxon>Amphibia</taxon>
        <taxon>Batrachia</taxon>
        <taxon>Caudata</taxon>
        <taxon>Salamandroidea</taxon>
        <taxon>Salamandridae</taxon>
        <taxon>Pleurodelinae</taxon>
        <taxon>Pleurodeles</taxon>
    </lineage>
</organism>
<dbReference type="Proteomes" id="UP001066276">
    <property type="component" value="Chromosome 5"/>
</dbReference>
<evidence type="ECO:0000313" key="2">
    <source>
        <dbReference type="EMBL" id="KAJ1152515.1"/>
    </source>
</evidence>
<feature type="region of interest" description="Disordered" evidence="1">
    <location>
        <begin position="1"/>
        <end position="109"/>
    </location>
</feature>
<comment type="caution">
    <text evidence="2">The sequence shown here is derived from an EMBL/GenBank/DDBJ whole genome shotgun (WGS) entry which is preliminary data.</text>
</comment>
<protein>
    <submittedName>
        <fullName evidence="2">Uncharacterized protein</fullName>
    </submittedName>
</protein>
<accession>A0AAV7RLX5</accession>
<gene>
    <name evidence="2" type="ORF">NDU88_005290</name>
</gene>
<reference evidence="2" key="1">
    <citation type="journal article" date="2022" name="bioRxiv">
        <title>Sequencing and chromosome-scale assembly of the giantPleurodeles waltlgenome.</title>
        <authorList>
            <person name="Brown T."/>
            <person name="Elewa A."/>
            <person name="Iarovenko S."/>
            <person name="Subramanian E."/>
            <person name="Araus A.J."/>
            <person name="Petzold A."/>
            <person name="Susuki M."/>
            <person name="Suzuki K.-i.T."/>
            <person name="Hayashi T."/>
            <person name="Toyoda A."/>
            <person name="Oliveira C."/>
            <person name="Osipova E."/>
            <person name="Leigh N.D."/>
            <person name="Simon A."/>
            <person name="Yun M.H."/>
        </authorList>
    </citation>
    <scope>NUCLEOTIDE SEQUENCE</scope>
    <source>
        <strain evidence="2">20211129_DDA</strain>
        <tissue evidence="2">Liver</tissue>
    </source>
</reference>
<feature type="compositionally biased region" description="Basic and acidic residues" evidence="1">
    <location>
        <begin position="12"/>
        <end position="24"/>
    </location>
</feature>
<proteinExistence type="predicted"/>
<dbReference type="EMBL" id="JANPWB010000009">
    <property type="protein sequence ID" value="KAJ1152515.1"/>
    <property type="molecule type" value="Genomic_DNA"/>
</dbReference>
<evidence type="ECO:0000313" key="3">
    <source>
        <dbReference type="Proteomes" id="UP001066276"/>
    </source>
</evidence>
<keyword evidence="3" id="KW-1185">Reference proteome</keyword>